<dbReference type="SUPFAM" id="SSF50939">
    <property type="entry name" value="Sialidases"/>
    <property type="match status" value="1"/>
</dbReference>
<dbReference type="OrthoDB" id="9764804at2"/>
<feature type="region of interest" description="Disordered" evidence="2">
    <location>
        <begin position="949"/>
        <end position="973"/>
    </location>
</feature>
<dbReference type="GO" id="GO:0010411">
    <property type="term" value="P:xyloglucan metabolic process"/>
    <property type="evidence" value="ECO:0007669"/>
    <property type="project" value="TreeGrafter"/>
</dbReference>
<dbReference type="PANTHER" id="PTHR43739:SF5">
    <property type="entry name" value="EXO-ALPHA-SIALIDASE"/>
    <property type="match status" value="1"/>
</dbReference>
<comment type="caution">
    <text evidence="5">The sequence shown here is derived from an EMBL/GenBank/DDBJ whole genome shotgun (WGS) entry which is preliminary data.</text>
</comment>
<dbReference type="InterPro" id="IPR036278">
    <property type="entry name" value="Sialidase_sf"/>
</dbReference>
<evidence type="ECO:0000259" key="4">
    <source>
        <dbReference type="Pfam" id="PF15902"/>
    </source>
</evidence>
<reference evidence="5 6" key="1">
    <citation type="submission" date="2014-04" db="EMBL/GenBank/DDBJ databases">
        <title>The Genome Sequence of Thermoanaerobaculum aquaticum MP-01, The First Cultivated Group 23 Acidobacterium.</title>
        <authorList>
            <person name="Stamps B.W."/>
            <person name="Losey N.A."/>
            <person name="Lawson P.A."/>
            <person name="Stevenson B.S."/>
        </authorList>
    </citation>
    <scope>NUCLEOTIDE SEQUENCE [LARGE SCALE GENOMIC DNA]</scope>
    <source>
        <strain evidence="5 6">MP-01</strain>
    </source>
</reference>
<evidence type="ECO:0000256" key="1">
    <source>
        <dbReference type="ARBA" id="ARBA00022737"/>
    </source>
</evidence>
<dbReference type="Proteomes" id="UP000027284">
    <property type="component" value="Unassembled WGS sequence"/>
</dbReference>
<dbReference type="InterPro" id="IPR031778">
    <property type="entry name" value="Sortilin_N"/>
</dbReference>
<dbReference type="CDD" id="cd15482">
    <property type="entry name" value="Sialidase_non-viral"/>
    <property type="match status" value="1"/>
</dbReference>
<feature type="compositionally biased region" description="Basic and acidic residues" evidence="2">
    <location>
        <begin position="796"/>
        <end position="817"/>
    </location>
</feature>
<feature type="domain" description="Sortilin N-terminal" evidence="4">
    <location>
        <begin position="120"/>
        <end position="243"/>
    </location>
</feature>
<dbReference type="Pfam" id="PF15902">
    <property type="entry name" value="Sortilin-Vps10"/>
    <property type="match status" value="1"/>
</dbReference>
<dbReference type="PANTHER" id="PTHR43739">
    <property type="entry name" value="XYLOGLUCANASE (EUROFUNG)"/>
    <property type="match status" value="1"/>
</dbReference>
<dbReference type="InterPro" id="IPR015943">
    <property type="entry name" value="WD40/YVTN_repeat-like_dom_sf"/>
</dbReference>
<feature type="signal peptide" evidence="3">
    <location>
        <begin position="1"/>
        <end position="19"/>
    </location>
</feature>
<dbReference type="Gene3D" id="2.60.40.4070">
    <property type="match status" value="1"/>
</dbReference>
<dbReference type="InterPro" id="IPR052025">
    <property type="entry name" value="Xyloglucanase_GH74"/>
</dbReference>
<dbReference type="Gene3D" id="2.130.10.10">
    <property type="entry name" value="YVTN repeat-like/Quinoprotein amine dehydrogenase"/>
    <property type="match status" value="3"/>
</dbReference>
<evidence type="ECO:0000313" key="6">
    <source>
        <dbReference type="Proteomes" id="UP000027284"/>
    </source>
</evidence>
<gene>
    <name evidence="5" type="ORF">EG19_01240</name>
</gene>
<dbReference type="STRING" id="1312852.EG19_01240"/>
<feature type="region of interest" description="Disordered" evidence="2">
    <location>
        <begin position="784"/>
        <end position="821"/>
    </location>
</feature>
<name>A0A062XXE4_9BACT</name>
<keyword evidence="6" id="KW-1185">Reference proteome</keyword>
<feature type="chain" id="PRO_5001620291" description="Sortilin N-terminal domain-containing protein" evidence="3">
    <location>
        <begin position="20"/>
        <end position="1076"/>
    </location>
</feature>
<feature type="compositionally biased region" description="Polar residues" evidence="2">
    <location>
        <begin position="526"/>
        <end position="540"/>
    </location>
</feature>
<dbReference type="RefSeq" id="WP_038048364.1">
    <property type="nucleotide sequence ID" value="NZ_JMFG01000012.1"/>
</dbReference>
<protein>
    <recommendedName>
        <fullName evidence="4">Sortilin N-terminal domain-containing protein</fullName>
    </recommendedName>
</protein>
<dbReference type="SUPFAM" id="SSF110296">
    <property type="entry name" value="Oligoxyloglucan reducing end-specific cellobiohydrolase"/>
    <property type="match status" value="1"/>
</dbReference>
<feature type="compositionally biased region" description="Basic and acidic residues" evidence="2">
    <location>
        <begin position="949"/>
        <end position="960"/>
    </location>
</feature>
<keyword evidence="1" id="KW-0677">Repeat</keyword>
<proteinExistence type="predicted"/>
<sequence>MKIRLAVFLAVFWSLGSGAEALNSRQVFGLKARSIGPAAMSGRIAAIDAVPGNPVTIYVGAATGGVWKSTDGGLTFKPIFDHEKVAAIGAVAVSPVNPDLVWVGTGEGNPRNSASVGYGVWLSRDGGKTWKHVGLEKTERIHRIIPHPRDPNVAYVCALGQMWGENAERGVFKTTDGGQTWKKVLFVDEKTGCADLIADPQNPDKLLAAMWTYRRWPYFFKSGGPGSGLFLTYDGGASWKKLTPKEGLPEGELGRIGLAVCASKPQVVYALVEAKTNLLLRSENGGESFEKVSEGSRVGNRPFYYADIYADPVWPNRIYDLATRLAVSDDGGKTFRPLATGPAGIHSDFHAMWINPQNPEHLIVGNDGGVAVSENRGETWRYVTNLPVGQYYHVNVDMDRPYHVYGGLQDNGSWRGPSAVWETGGIRNHHWQEVGFGDGFDVSPDPEDSMRGYSMSQEGYLRRWNLRTGEQKDIRPAGPPGVKLRFNWNAGFAQDPFDPATIYYGSQFVHRSRDRGDSWEIISPDLTTNNPEWQKQSESGGLTPDVTGAENYTTILTIAPSPVQRGVIWVGTDDGRIHVTRDGGQTWVSVEKNVKGVPANTWIPHIEASKHAAGRAYVVFDDHRRSNWTPYLYVTEDFGATWKSLNTTELWGYCLVVEEDPVDENLLFVGTEFGLYVSQDRGKSFWRFENGLPTASVMDLVVHPREHDLVIATHGRALFIVDDISPLRGLSQAVLAEPLHLFPIQPAQQYRRNQGPGPRFPGNTEFIGENRAYGALIAFSLSDPELPEYDPEEAETQARSRGDRRDEQGEGKDKKPEATITVTDAQGKEVRTLKVRVFRGLNRAVWDLRREAFKEPPREEEQWWRERGGPEVPPGTYTVTVAYKDHKAQGTVEVLPDPRLSVAAEARAAKWQAILEAGALQETVAEAVGNLVELREDLKTVSTKLARRMEKEKEAQKGSKGESTAGKLKKQAQELVRRTEELEKLFRVPPGTKGIVDLGDALSTIREAMGGLQSSWDAPTPAQMATLSEGRAKLAKALAELEKFLTQEVAPFRQAVKEEGISLLPETKVPSLPAAP</sequence>
<keyword evidence="3" id="KW-0732">Signal</keyword>
<evidence type="ECO:0000313" key="5">
    <source>
        <dbReference type="EMBL" id="KDA54084.1"/>
    </source>
</evidence>
<accession>A0A062XXE4</accession>
<dbReference type="EMBL" id="JMFG01000012">
    <property type="protein sequence ID" value="KDA54084.1"/>
    <property type="molecule type" value="Genomic_DNA"/>
</dbReference>
<dbReference type="AlphaFoldDB" id="A0A062XXE4"/>
<feature type="region of interest" description="Disordered" evidence="2">
    <location>
        <begin position="526"/>
        <end position="545"/>
    </location>
</feature>
<evidence type="ECO:0000256" key="2">
    <source>
        <dbReference type="SAM" id="MobiDB-lite"/>
    </source>
</evidence>
<organism evidence="5 6">
    <name type="scientific">Thermoanaerobaculum aquaticum</name>
    <dbReference type="NCBI Taxonomy" id="1312852"/>
    <lineage>
        <taxon>Bacteria</taxon>
        <taxon>Pseudomonadati</taxon>
        <taxon>Acidobacteriota</taxon>
        <taxon>Thermoanaerobaculia</taxon>
        <taxon>Thermoanaerobaculales</taxon>
        <taxon>Thermoanaerobaculaceae</taxon>
        <taxon>Thermoanaerobaculum</taxon>
    </lineage>
</organism>
<feature type="compositionally biased region" description="Acidic residues" evidence="2">
    <location>
        <begin position="785"/>
        <end position="795"/>
    </location>
</feature>
<evidence type="ECO:0000256" key="3">
    <source>
        <dbReference type="SAM" id="SignalP"/>
    </source>
</evidence>